<dbReference type="InterPro" id="IPR045055">
    <property type="entry name" value="DNA2/NAM7-like"/>
</dbReference>
<dbReference type="Proteomes" id="UP000029867">
    <property type="component" value="Unassembled WGS sequence"/>
</dbReference>
<evidence type="ECO:0000313" key="9">
    <source>
        <dbReference type="Proteomes" id="UP000029867"/>
    </source>
</evidence>
<evidence type="ECO:0000256" key="2">
    <source>
        <dbReference type="ARBA" id="ARBA00022741"/>
    </source>
</evidence>
<feature type="compositionally biased region" description="Basic and acidic residues" evidence="6">
    <location>
        <begin position="42"/>
        <end position="51"/>
    </location>
</feature>
<feature type="compositionally biased region" description="Basic residues" evidence="6">
    <location>
        <begin position="433"/>
        <end position="442"/>
    </location>
</feature>
<dbReference type="GO" id="GO:0003724">
    <property type="term" value="F:RNA helicase activity"/>
    <property type="evidence" value="ECO:0007669"/>
    <property type="project" value="TreeGrafter"/>
</dbReference>
<evidence type="ECO:0000256" key="4">
    <source>
        <dbReference type="ARBA" id="ARBA00022806"/>
    </source>
</evidence>
<feature type="compositionally biased region" description="Basic and acidic residues" evidence="6">
    <location>
        <begin position="112"/>
        <end position="124"/>
    </location>
</feature>
<dbReference type="CDD" id="cd18808">
    <property type="entry name" value="SF1_C_Upf1"/>
    <property type="match status" value="1"/>
</dbReference>
<reference evidence="9" key="1">
    <citation type="journal article" date="2014" name="Microb. Cell Fact.">
        <title>Exploiting Issatchenkia orientalis SD108 for succinic acid production.</title>
        <authorList>
            <person name="Xiao H."/>
            <person name="Shao Z."/>
            <person name="Jiang Y."/>
            <person name="Dole S."/>
            <person name="Zhao H."/>
        </authorList>
    </citation>
    <scope>NUCLEOTIDE SEQUENCE [LARGE SCALE GENOMIC DNA]</scope>
    <source>
        <strain evidence="9">SD108</strain>
    </source>
</reference>
<dbReference type="GO" id="GO:0005737">
    <property type="term" value="C:cytoplasm"/>
    <property type="evidence" value="ECO:0007669"/>
    <property type="project" value="TreeGrafter"/>
</dbReference>
<dbReference type="HOGENOM" id="CLU_010015_0_0_1"/>
<dbReference type="GO" id="GO:0000184">
    <property type="term" value="P:nuclear-transcribed mRNA catabolic process, nonsense-mediated decay"/>
    <property type="evidence" value="ECO:0007669"/>
    <property type="project" value="TreeGrafter"/>
</dbReference>
<keyword evidence="5" id="KW-0067">ATP-binding</keyword>
<dbReference type="GO" id="GO:0003678">
    <property type="term" value="F:DNA helicase activity"/>
    <property type="evidence" value="ECO:0007669"/>
    <property type="project" value="UniProtKB-ARBA"/>
</dbReference>
<dbReference type="Gene3D" id="3.40.50.300">
    <property type="entry name" value="P-loop containing nucleotide triphosphate hydrolases"/>
    <property type="match status" value="2"/>
</dbReference>
<dbReference type="SMART" id="SM00382">
    <property type="entry name" value="AAA"/>
    <property type="match status" value="1"/>
</dbReference>
<feature type="domain" description="AAA+ ATPase" evidence="7">
    <location>
        <begin position="765"/>
        <end position="978"/>
    </location>
</feature>
<evidence type="ECO:0000259" key="7">
    <source>
        <dbReference type="SMART" id="SM00382"/>
    </source>
</evidence>
<dbReference type="AlphaFoldDB" id="A0A099NYH9"/>
<dbReference type="Pfam" id="PF13087">
    <property type="entry name" value="AAA_12"/>
    <property type="match status" value="1"/>
</dbReference>
<feature type="compositionally biased region" description="Basic residues" evidence="6">
    <location>
        <begin position="62"/>
        <end position="72"/>
    </location>
</feature>
<keyword evidence="4" id="KW-0347">Helicase</keyword>
<dbReference type="SUPFAM" id="SSF52540">
    <property type="entry name" value="P-loop containing nucleoside triphosphate hydrolases"/>
    <property type="match status" value="1"/>
</dbReference>
<feature type="region of interest" description="Disordered" evidence="6">
    <location>
        <begin position="1"/>
        <end position="178"/>
    </location>
</feature>
<comment type="caution">
    <text evidence="8">The sequence shown here is derived from an EMBL/GenBank/DDBJ whole genome shotgun (WGS) entry which is preliminary data.</text>
</comment>
<proteinExistence type="inferred from homology"/>
<feature type="region of interest" description="Disordered" evidence="6">
    <location>
        <begin position="365"/>
        <end position="508"/>
    </location>
</feature>
<feature type="compositionally biased region" description="Basic residues" evidence="6">
    <location>
        <begin position="138"/>
        <end position="148"/>
    </location>
</feature>
<dbReference type="EMBL" id="JQFK01000048">
    <property type="protein sequence ID" value="KGK36952.1"/>
    <property type="molecule type" value="Genomic_DNA"/>
</dbReference>
<keyword evidence="2" id="KW-0547">Nucleotide-binding</keyword>
<dbReference type="GO" id="GO:0016787">
    <property type="term" value="F:hydrolase activity"/>
    <property type="evidence" value="ECO:0007669"/>
    <property type="project" value="UniProtKB-KW"/>
</dbReference>
<evidence type="ECO:0000313" key="8">
    <source>
        <dbReference type="EMBL" id="KGK36952.1"/>
    </source>
</evidence>
<evidence type="ECO:0000256" key="3">
    <source>
        <dbReference type="ARBA" id="ARBA00022801"/>
    </source>
</evidence>
<sequence length="1215" mass="136615">MSTHEAKSTTDSTEADKRRRRGGIKPKSQVIEAIGSAPKNKKYVENPRSTHEIASTLNGVKGGKKKSGKGKKHQELKLTKKPNFPVKAKEDSRVVKRTSGLERTNRVSQSVKGKEDAISIDKGAHTVSKSAKFENNKQKKGKTRKSKLPKSDKQSDISQTDNREVHKDSFKVSSSGAPSSLELAPVLDLGIGVYDVLEFYCDECPVELNHFDAASAHIIDFGHKNMSVVYGGLNDAIKCQSCGEADLNNLNSVLLESNNVGLCCSSCLTRSGFDPLIYSFASEDKLLRYVDNMYRLNSLKCFRCGSRKNLGINQDKIPCCAKCISKDADLRKQKFVKRHEASFLSTLFEDPTYEEFKNIIVSTGPCNDPKSSPVKKLGARDMTPSFDTLTQSNKPDKREKENRNKGDLPSVISGGNISDMSAENDLDDNSASKPRKEKKVKKTTSMSSSLPEEKNSAFISTQQSEKTGSTQSSGDRKRSEKKKDKKSKKNENAKMNKDGLKKSSKLDLKSSIPSPISKELLKDLTPDELRVEDKFEKLKKIIKNTLPGAIKLQFDSINEYYSYLTYSLLLEELFQVDICTDVKFEWKDKEFCSMNGSTQKWFQMYVNDDIKHLKKHPFVRDQPIFILRKSDVNLNWSEKPEFWVAHVAGSTLAKVDKRGRQIKVRARKHAVAKKDNQASSFNLRLYPWNSSTFPINEKGDQFAFVPGSNVLGRILNSMNQIENKEFINLILGKSKVKRINFNNRIHKYFNNLNESQKDALQSAFNNSVTILQGPPGSGKTSTIHEIILQLLENLHYYPILVVAASNLAVDNIAEKLMPKYKDIILRITSLSKEREYNMEHPLGEVCLHNKISGILPSNLKDIEMRVKRDPGSVSSSEFSKYLDGCSKYGEQLVKQANIIFATTAGIAGPYLKNVKSMPVIIMDEATQSSEPSTLIPLGAKGCKKVILVGDTAQLSVFTRVKSLEMSLFQRVLENGTYDDPYMLDTQYRMHPDISEFSRREFYDNKLKDGITAEQRKKPTIKYPVFFLDHKGVGALEGKKFSISGEEFGFSWVNIKEVQYIERMVEKLIVDHQVAPSSIGVMTGYAAQRDLIVNALEKNSVINPYRSKITRTVDKEDLSEKKNVTVCNVNGIVVATIDAFQGREMDFVLLSTVRSNVHGNIGFMSDKRRMNVALTRAKYSFIICGNADCLSSNMLWNKYIGDLRSKNYVKTSINDY</sequence>
<protein>
    <recommendedName>
        <fullName evidence="7">AAA+ ATPase domain-containing protein</fullName>
    </recommendedName>
</protein>
<evidence type="ECO:0000256" key="6">
    <source>
        <dbReference type="SAM" id="MobiDB-lite"/>
    </source>
</evidence>
<feature type="compositionally biased region" description="Basic and acidic residues" evidence="6">
    <location>
        <begin position="489"/>
        <end position="508"/>
    </location>
</feature>
<organism evidence="8 9">
    <name type="scientific">Pichia kudriavzevii</name>
    <name type="common">Yeast</name>
    <name type="synonym">Issatchenkia orientalis</name>
    <dbReference type="NCBI Taxonomy" id="4909"/>
    <lineage>
        <taxon>Eukaryota</taxon>
        <taxon>Fungi</taxon>
        <taxon>Dikarya</taxon>
        <taxon>Ascomycota</taxon>
        <taxon>Saccharomycotina</taxon>
        <taxon>Pichiomycetes</taxon>
        <taxon>Pichiales</taxon>
        <taxon>Pichiaceae</taxon>
        <taxon>Pichia</taxon>
    </lineage>
</organism>
<dbReference type="GO" id="GO:0005694">
    <property type="term" value="C:chromosome"/>
    <property type="evidence" value="ECO:0007669"/>
    <property type="project" value="UniProtKB-ARBA"/>
</dbReference>
<dbReference type="InterPro" id="IPR047187">
    <property type="entry name" value="SF1_C_Upf1"/>
</dbReference>
<dbReference type="FunFam" id="3.40.50.300:FF:000326">
    <property type="entry name" value="P-loop containing nucleoside triphosphate hydrolase"/>
    <property type="match status" value="1"/>
</dbReference>
<dbReference type="VEuPathDB" id="FungiDB:C5L36_0A08330"/>
<evidence type="ECO:0000256" key="1">
    <source>
        <dbReference type="ARBA" id="ARBA00007913"/>
    </source>
</evidence>
<dbReference type="GO" id="GO:0005524">
    <property type="term" value="F:ATP binding"/>
    <property type="evidence" value="ECO:0007669"/>
    <property type="project" value="UniProtKB-KW"/>
</dbReference>
<dbReference type="PANTHER" id="PTHR10887:SF317">
    <property type="entry name" value="ATP-DEPENDENT RNA HELICASE ECM32-RELATED"/>
    <property type="match status" value="1"/>
</dbReference>
<dbReference type="InterPro" id="IPR041679">
    <property type="entry name" value="DNA2/NAM7-like_C"/>
</dbReference>
<evidence type="ECO:0000256" key="5">
    <source>
        <dbReference type="ARBA" id="ARBA00022840"/>
    </source>
</evidence>
<name>A0A099NYH9_PICKU</name>
<dbReference type="InterPro" id="IPR003593">
    <property type="entry name" value="AAA+_ATPase"/>
</dbReference>
<accession>A0A099NYH9</accession>
<dbReference type="InterPro" id="IPR027417">
    <property type="entry name" value="P-loop_NTPase"/>
</dbReference>
<feature type="compositionally biased region" description="Basic and acidic residues" evidence="6">
    <location>
        <begin position="149"/>
        <end position="170"/>
    </location>
</feature>
<dbReference type="InterPro" id="IPR041677">
    <property type="entry name" value="DNA2/NAM7_AAA_11"/>
</dbReference>
<keyword evidence="3" id="KW-0378">Hydrolase</keyword>
<gene>
    <name evidence="8" type="ORF">JL09_g3897</name>
</gene>
<comment type="similarity">
    <text evidence="1">Belongs to the DNA2/NAM7 helicase family.</text>
</comment>
<dbReference type="Pfam" id="PF13086">
    <property type="entry name" value="AAA_11"/>
    <property type="match status" value="2"/>
</dbReference>
<feature type="compositionally biased region" description="Basic and acidic residues" evidence="6">
    <location>
        <begin position="394"/>
        <end position="406"/>
    </location>
</feature>
<feature type="compositionally biased region" description="Polar residues" evidence="6">
    <location>
        <begin position="457"/>
        <end position="473"/>
    </location>
</feature>
<dbReference type="eggNOG" id="KOG1802">
    <property type="taxonomic scope" value="Eukaryota"/>
</dbReference>
<dbReference type="PANTHER" id="PTHR10887">
    <property type="entry name" value="DNA2/NAM7 HELICASE FAMILY"/>
    <property type="match status" value="1"/>
</dbReference>
<feature type="compositionally biased region" description="Basic and acidic residues" evidence="6">
    <location>
        <begin position="87"/>
        <end position="105"/>
    </location>
</feature>